<proteinExistence type="predicted"/>
<comment type="caution">
    <text evidence="1">The sequence shown here is derived from an EMBL/GenBank/DDBJ whole genome shotgun (WGS) entry which is preliminary data.</text>
</comment>
<dbReference type="RefSeq" id="WP_148869365.1">
    <property type="nucleotide sequence ID" value="NZ_VNIA01000001.1"/>
</dbReference>
<gene>
    <name evidence="1" type="ORF">C7447_1011036</name>
</gene>
<dbReference type="OrthoDB" id="666468at2"/>
<evidence type="ECO:0000313" key="1">
    <source>
        <dbReference type="EMBL" id="TYQ00422.1"/>
    </source>
</evidence>
<evidence type="ECO:0000313" key="2">
    <source>
        <dbReference type="Proteomes" id="UP000323136"/>
    </source>
</evidence>
<protein>
    <recommendedName>
        <fullName evidence="3">HEPN domain-containing protein</fullName>
    </recommendedName>
</protein>
<reference evidence="1 2" key="1">
    <citation type="submission" date="2019-07" db="EMBL/GenBank/DDBJ databases">
        <title>Genomic Encyclopedia of Type Strains, Phase IV (KMG-IV): sequencing the most valuable type-strain genomes for metagenomic binning, comparative biology and taxonomic classification.</title>
        <authorList>
            <person name="Goeker M."/>
        </authorList>
    </citation>
    <scope>NUCLEOTIDE SEQUENCE [LARGE SCALE GENOMIC DNA]</scope>
    <source>
        <strain evidence="1 2">DSM 18961</strain>
    </source>
</reference>
<dbReference type="EMBL" id="VNIA01000001">
    <property type="protein sequence ID" value="TYQ00422.1"/>
    <property type="molecule type" value="Genomic_DNA"/>
</dbReference>
<organism evidence="1 2">
    <name type="scientific">Tenacibaculum adriaticum</name>
    <dbReference type="NCBI Taxonomy" id="413713"/>
    <lineage>
        <taxon>Bacteria</taxon>
        <taxon>Pseudomonadati</taxon>
        <taxon>Bacteroidota</taxon>
        <taxon>Flavobacteriia</taxon>
        <taxon>Flavobacteriales</taxon>
        <taxon>Flavobacteriaceae</taxon>
        <taxon>Tenacibaculum</taxon>
    </lineage>
</organism>
<keyword evidence="2" id="KW-1185">Reference proteome</keyword>
<dbReference type="Gene3D" id="1.20.120.330">
    <property type="entry name" value="Nucleotidyltransferases domain 2"/>
    <property type="match status" value="1"/>
</dbReference>
<dbReference type="Proteomes" id="UP000323136">
    <property type="component" value="Unassembled WGS sequence"/>
</dbReference>
<dbReference type="AlphaFoldDB" id="A0A5S5DX48"/>
<sequence length="139" mass="16142">MSHLKNKSEFNLEAARVLIDEYDNFAPSVHCSYFGCFQFIKSKLNKIGFSYEKIDSDISISRQSAARTLNSHDYPIKLILTEVEKKSDIIFRKGVKDKINLLKTYRVLSDYRNESVTMKKSKEALRLSKEIIKLINTKL</sequence>
<evidence type="ECO:0008006" key="3">
    <source>
        <dbReference type="Google" id="ProtNLM"/>
    </source>
</evidence>
<name>A0A5S5DX48_9FLAO</name>
<accession>A0A5S5DX48</accession>